<feature type="transmembrane region" description="Helical" evidence="2">
    <location>
        <begin position="183"/>
        <end position="204"/>
    </location>
</feature>
<feature type="region of interest" description="Disordered" evidence="1">
    <location>
        <begin position="1"/>
        <end position="21"/>
    </location>
</feature>
<keyword evidence="2" id="KW-1133">Transmembrane helix</keyword>
<feature type="transmembrane region" description="Helical" evidence="2">
    <location>
        <begin position="415"/>
        <end position="436"/>
    </location>
</feature>
<dbReference type="Pfam" id="PF01757">
    <property type="entry name" value="Acyl_transf_3"/>
    <property type="match status" value="1"/>
</dbReference>
<accession>A0A3P3YP58</accession>
<feature type="transmembrane region" description="Helical" evidence="2">
    <location>
        <begin position="92"/>
        <end position="110"/>
    </location>
</feature>
<evidence type="ECO:0000259" key="3">
    <source>
        <dbReference type="Pfam" id="PF01757"/>
    </source>
</evidence>
<evidence type="ECO:0000256" key="1">
    <source>
        <dbReference type="SAM" id="MobiDB-lite"/>
    </source>
</evidence>
<feature type="transmembrane region" description="Helical" evidence="2">
    <location>
        <begin position="250"/>
        <end position="269"/>
    </location>
</feature>
<keyword evidence="4" id="KW-0496">Mitochondrion</keyword>
<dbReference type="AlphaFoldDB" id="A0A3P3YP58"/>
<feature type="transmembrane region" description="Helical" evidence="2">
    <location>
        <begin position="131"/>
        <end position="153"/>
    </location>
</feature>
<geneLocation type="mitochondrion" evidence="4"/>
<dbReference type="PANTHER" id="PTHR36927">
    <property type="entry name" value="BLR4337 PROTEIN"/>
    <property type="match status" value="1"/>
</dbReference>
<keyword evidence="2" id="KW-0812">Transmembrane</keyword>
<proteinExistence type="predicted"/>
<feature type="region of interest" description="Disordered" evidence="1">
    <location>
        <begin position="499"/>
        <end position="522"/>
    </location>
</feature>
<protein>
    <recommendedName>
        <fullName evidence="3">Acyltransferase 3 domain-containing protein</fullName>
    </recommendedName>
</protein>
<organism evidence="4 5">
    <name type="scientific">Plasmodiophora brassicae</name>
    <name type="common">Clubroot disease agent</name>
    <dbReference type="NCBI Taxonomy" id="37360"/>
    <lineage>
        <taxon>Eukaryota</taxon>
        <taxon>Sar</taxon>
        <taxon>Rhizaria</taxon>
        <taxon>Endomyxa</taxon>
        <taxon>Phytomyxea</taxon>
        <taxon>Plasmodiophorida</taxon>
        <taxon>Plasmodiophoridae</taxon>
        <taxon>Plasmodiophora</taxon>
    </lineage>
</organism>
<feature type="transmembrane region" description="Helical" evidence="2">
    <location>
        <begin position="274"/>
        <end position="293"/>
    </location>
</feature>
<dbReference type="EMBL" id="OVEO01000018">
    <property type="protein sequence ID" value="SPR01590.1"/>
    <property type="molecule type" value="Genomic_DNA"/>
</dbReference>
<sequence>MPMEELVHQRAPAEGAAHEMPDKAAAAVEMGELAQQGVQRGPARPDPAKEPRVYFIDWVRSVMIYLIVVGHTIISIERIIPTDEATSARNDSTIRFFLQFGMPLFFYFSGRAACLSDDRFLVFMKKKVLRLLLPAIAGTVFIVVPTSFVGRAYRPCANPNINNFFLYIPDYFTNQIKCGGLEWLWFLPVLFAYSVVNFPIFQWVKQRYREPDRHWYSVADLEGLAWTLGTDIALILIGALALGIPFAFCFVVVTPHLLLVIVMGGYHLLRQYHFITPIFLVNAVPSLVLAGIYHDVYDVFNTFAAVMFYTFFYSQGFIDQMVLVEYRGLKKMSRHLSWRPVSLFFLIVCLCYCAPGTVRDVGYMYTYPMYQHAIDRVPYVLGTWVWIIMFLRWAQAYYDQELCHQQFKHGMRSTIVIYLIHWFFIEVVQVLITQPAQLPYGWTLLIEYTLVVSCCWVFYVAIARVPFISMLFGFTRPRRIRPKGSPLIVKMLAALLPSRTPPATNVSNPEAAVANSDDDKRV</sequence>
<feature type="domain" description="Acyltransferase 3" evidence="3">
    <location>
        <begin position="54"/>
        <end position="459"/>
    </location>
</feature>
<feature type="transmembrane region" description="Helical" evidence="2">
    <location>
        <begin position="448"/>
        <end position="474"/>
    </location>
</feature>
<evidence type="ECO:0000313" key="5">
    <source>
        <dbReference type="Proteomes" id="UP000290189"/>
    </source>
</evidence>
<feature type="transmembrane region" description="Helical" evidence="2">
    <location>
        <begin position="377"/>
        <end position="394"/>
    </location>
</feature>
<dbReference type="Proteomes" id="UP000290189">
    <property type="component" value="Unassembled WGS sequence"/>
</dbReference>
<dbReference type="InterPro" id="IPR050623">
    <property type="entry name" value="Glucan_succinyl_AcylTrfase"/>
</dbReference>
<feature type="transmembrane region" description="Helical" evidence="2">
    <location>
        <begin position="299"/>
        <end position="318"/>
    </location>
</feature>
<dbReference type="PANTHER" id="PTHR36927:SF1">
    <property type="entry name" value="MDO-LIKE PROTEIN"/>
    <property type="match status" value="1"/>
</dbReference>
<evidence type="ECO:0000256" key="2">
    <source>
        <dbReference type="SAM" id="Phobius"/>
    </source>
</evidence>
<keyword evidence="2" id="KW-0472">Membrane</keyword>
<dbReference type="InterPro" id="IPR002656">
    <property type="entry name" value="Acyl_transf_3_dom"/>
</dbReference>
<name>A0A3P3YP58_PLABS</name>
<feature type="transmembrane region" description="Helical" evidence="2">
    <location>
        <begin position="224"/>
        <end position="244"/>
    </location>
</feature>
<reference evidence="4 5" key="1">
    <citation type="submission" date="2018-03" db="EMBL/GenBank/DDBJ databases">
        <authorList>
            <person name="Fogelqvist J."/>
        </authorList>
    </citation>
    <scope>NUCLEOTIDE SEQUENCE [LARGE SCALE GENOMIC DNA]</scope>
</reference>
<feature type="transmembrane region" description="Helical" evidence="2">
    <location>
        <begin position="62"/>
        <end position="80"/>
    </location>
</feature>
<dbReference type="GO" id="GO:0016747">
    <property type="term" value="F:acyltransferase activity, transferring groups other than amino-acyl groups"/>
    <property type="evidence" value="ECO:0007669"/>
    <property type="project" value="InterPro"/>
</dbReference>
<evidence type="ECO:0000313" key="4">
    <source>
        <dbReference type="EMBL" id="SPR01590.1"/>
    </source>
</evidence>
<gene>
    <name evidence="4" type="ORF">PLBR_LOCUS8805</name>
</gene>
<feature type="transmembrane region" description="Helical" evidence="2">
    <location>
        <begin position="338"/>
        <end position="357"/>
    </location>
</feature>